<dbReference type="PANTHER" id="PTHR14226">
    <property type="entry name" value="NEUROPATHY TARGET ESTERASE/SWISS CHEESE D.MELANOGASTER"/>
    <property type="match status" value="1"/>
</dbReference>
<dbReference type="CDD" id="cd07205">
    <property type="entry name" value="Pat_PNPLA6_PNPLA7_NTE1_like"/>
    <property type="match status" value="1"/>
</dbReference>
<name>A0A1I0MLR9_9FLAO</name>
<organism evidence="6 7">
    <name type="scientific">Chryseobacterium wanjuense</name>
    <dbReference type="NCBI Taxonomy" id="356305"/>
    <lineage>
        <taxon>Bacteria</taxon>
        <taxon>Pseudomonadati</taxon>
        <taxon>Bacteroidota</taxon>
        <taxon>Flavobacteriia</taxon>
        <taxon>Flavobacteriales</taxon>
        <taxon>Weeksellaceae</taxon>
        <taxon>Chryseobacterium group</taxon>
        <taxon>Chryseobacterium</taxon>
    </lineage>
</organism>
<evidence type="ECO:0000313" key="6">
    <source>
        <dbReference type="EMBL" id="SEV88521.1"/>
    </source>
</evidence>
<feature type="short sequence motif" description="GXGXXG" evidence="4">
    <location>
        <begin position="42"/>
        <end position="47"/>
    </location>
</feature>
<dbReference type="PANTHER" id="PTHR14226:SF29">
    <property type="entry name" value="NEUROPATHY TARGET ESTERASE SWS"/>
    <property type="match status" value="1"/>
</dbReference>
<dbReference type="SUPFAM" id="SSF52151">
    <property type="entry name" value="FabD/lysophospholipase-like"/>
    <property type="match status" value="1"/>
</dbReference>
<keyword evidence="1 4" id="KW-0378">Hydrolase</keyword>
<feature type="short sequence motif" description="DGA/G" evidence="4">
    <location>
        <begin position="215"/>
        <end position="217"/>
    </location>
</feature>
<dbReference type="RefSeq" id="WP_089789902.1">
    <property type="nucleotide sequence ID" value="NZ_FOIU01000001.1"/>
</dbReference>
<keyword evidence="7" id="KW-1185">Reference proteome</keyword>
<dbReference type="Pfam" id="PF01734">
    <property type="entry name" value="Patatin"/>
    <property type="match status" value="1"/>
</dbReference>
<dbReference type="OrthoDB" id="9770965at2"/>
<dbReference type="Pfam" id="PF19143">
    <property type="entry name" value="Omp85_2"/>
    <property type="match status" value="1"/>
</dbReference>
<dbReference type="GO" id="GO:0016787">
    <property type="term" value="F:hydrolase activity"/>
    <property type="evidence" value="ECO:0007669"/>
    <property type="project" value="UniProtKB-UniRule"/>
</dbReference>
<reference evidence="7" key="1">
    <citation type="submission" date="2016-10" db="EMBL/GenBank/DDBJ databases">
        <authorList>
            <person name="Varghese N."/>
            <person name="Submissions S."/>
        </authorList>
    </citation>
    <scope>NUCLEOTIDE SEQUENCE [LARGE SCALE GENOMIC DNA]</scope>
    <source>
        <strain evidence="7">DSM 17724</strain>
    </source>
</reference>
<feature type="active site" description="Nucleophile" evidence="4">
    <location>
        <position position="71"/>
    </location>
</feature>
<feature type="active site" description="Proton acceptor" evidence="4">
    <location>
        <position position="215"/>
    </location>
</feature>
<dbReference type="PROSITE" id="PS51635">
    <property type="entry name" value="PNPLA"/>
    <property type="match status" value="1"/>
</dbReference>
<proteinExistence type="predicted"/>
<dbReference type="AlphaFoldDB" id="A0A1I0MLR9"/>
<keyword evidence="2 4" id="KW-0442">Lipid degradation</keyword>
<dbReference type="GO" id="GO:0016042">
    <property type="term" value="P:lipid catabolic process"/>
    <property type="evidence" value="ECO:0007669"/>
    <property type="project" value="UniProtKB-UniRule"/>
</dbReference>
<feature type="domain" description="PNPLA" evidence="5">
    <location>
        <begin position="38"/>
        <end position="228"/>
    </location>
</feature>
<evidence type="ECO:0000313" key="7">
    <source>
        <dbReference type="Proteomes" id="UP000199469"/>
    </source>
</evidence>
<keyword evidence="3 4" id="KW-0443">Lipid metabolism</keyword>
<dbReference type="STRING" id="356305.SAMN05421841_0020"/>
<evidence type="ECO:0000256" key="4">
    <source>
        <dbReference type="PROSITE-ProRule" id="PRU01161"/>
    </source>
</evidence>
<evidence type="ECO:0000256" key="1">
    <source>
        <dbReference type="ARBA" id="ARBA00022801"/>
    </source>
</evidence>
<evidence type="ECO:0000256" key="2">
    <source>
        <dbReference type="ARBA" id="ARBA00022963"/>
    </source>
</evidence>
<sequence>MKKIFTILSLIMTITLLYSQDSIKIHSSLITKDTKFGLALSGGGAKGFAHIGILKMLDSLKIKVDYITGTSMGGILGGLYGMGYSGNELKKMVYSTDWKRVLSNKIPYNKVNISEKDEYNKYIMEFPVIDGLPTLPGSYIEGQYMSEVLNTLTFPAKHINDFSKLRIPVELTSSDIINGGLVMQKKGSLALAIRSTLAIPAAFAPVYIDGKLLVDGGLDRNFPVQEVKDMGANYIIGGYTGFRLFTKKEIENPMKMIYQTHAFHSVQDYNQQKKMSDILVDFVTPLNKYTTKDFKNYKEIIKIGEQEAKKHLPEFIALANEQHKLGIIYDHQLIEEIKKPTVKFTYSEDNGTPINNTAEIETINNLMGLKKGVYYDAKTVNEAIDRVFGMRHYEKVYYTYTDSDDGLIMNIFVKRVNPAAFKLALHYDNEQSVGIIVNYTYRNLEKRFRALATLDISEHFKGRLQFQKFLGNTSHWWISAEGNTSQLKSNDFILRLINSDDDNVSLSDNYIYRNINFNTAINYTINPNAMISSGIEYNIEKINHSVDKIGQFITGNFDNKVYQHNDFNLFLKFNQNSLNEKYYPTSGNNLQIISKYYFGNKYNLYDLENTQPSLYQYLNPSERYYSASKNMISLIVNENYVFPIFKKLSVKANVFLGTHFSFTPQVENQTPYLFLNQKFYLGGSEYNFNGNNPEFNGFRQKEAPINSLAKLGIDFQYNIYKKFYLTPSFHYGMGSYYLTPFKESINIFSYGLNLGYQSVLGPININVSKNDVINLWRVYFSIGFKF</sequence>
<evidence type="ECO:0000259" key="5">
    <source>
        <dbReference type="PROSITE" id="PS51635"/>
    </source>
</evidence>
<evidence type="ECO:0000256" key="3">
    <source>
        <dbReference type="ARBA" id="ARBA00023098"/>
    </source>
</evidence>
<accession>A0A1I0MLR9</accession>
<dbReference type="InterPro" id="IPR002641">
    <property type="entry name" value="PNPLA_dom"/>
</dbReference>
<dbReference type="Proteomes" id="UP000199469">
    <property type="component" value="Unassembled WGS sequence"/>
</dbReference>
<dbReference type="InterPro" id="IPR043864">
    <property type="entry name" value="Omp85-like_dom"/>
</dbReference>
<dbReference type="InterPro" id="IPR050301">
    <property type="entry name" value="NTE"/>
</dbReference>
<dbReference type="InterPro" id="IPR016035">
    <property type="entry name" value="Acyl_Trfase/lysoPLipase"/>
</dbReference>
<dbReference type="EMBL" id="FOIU01000001">
    <property type="protein sequence ID" value="SEV88521.1"/>
    <property type="molecule type" value="Genomic_DNA"/>
</dbReference>
<dbReference type="Gene3D" id="3.40.1090.10">
    <property type="entry name" value="Cytosolic phospholipase A2 catalytic domain"/>
    <property type="match status" value="2"/>
</dbReference>
<protein>
    <submittedName>
        <fullName evidence="6">NTE family protein</fullName>
    </submittedName>
</protein>
<gene>
    <name evidence="6" type="ORF">SAMN05421841_0020</name>
</gene>
<feature type="short sequence motif" description="GXSXG" evidence="4">
    <location>
        <begin position="69"/>
        <end position="73"/>
    </location>
</feature>